<proteinExistence type="predicted"/>
<dbReference type="OrthoDB" id="5980271at2759"/>
<evidence type="ECO:0000256" key="1">
    <source>
        <dbReference type="ARBA" id="ARBA00023157"/>
    </source>
</evidence>
<dbReference type="Gene3D" id="2.60.120.1000">
    <property type="match status" value="1"/>
</dbReference>
<feature type="chain" id="PRO_5037917430" description="Fibrinogen C-terminal domain-containing protein" evidence="2">
    <location>
        <begin position="18"/>
        <end position="347"/>
    </location>
</feature>
<dbReference type="GO" id="GO:0070492">
    <property type="term" value="F:oligosaccharide binding"/>
    <property type="evidence" value="ECO:0007669"/>
    <property type="project" value="TreeGrafter"/>
</dbReference>
<dbReference type="PANTHER" id="PTHR16146:SF46">
    <property type="entry name" value="INTELECTIN-1A-RELATED"/>
    <property type="match status" value="1"/>
</dbReference>
<dbReference type="KEGG" id="epa:110251559"/>
<dbReference type="EnsemblMetazoa" id="XM_028662962.1">
    <property type="protein sequence ID" value="XP_028518763.1"/>
    <property type="gene ID" value="LOC110251559"/>
</dbReference>
<dbReference type="SUPFAM" id="SSF56496">
    <property type="entry name" value="Fibrinogen C-terminal domain-like"/>
    <property type="match status" value="1"/>
</dbReference>
<reference evidence="3" key="1">
    <citation type="submission" date="2022-11" db="UniProtKB">
        <authorList>
            <consortium name="EnsemblMetazoa"/>
        </authorList>
    </citation>
    <scope>IDENTIFICATION</scope>
</reference>
<organism evidence="3 4">
    <name type="scientific">Exaiptasia diaphana</name>
    <name type="common">Tropical sea anemone</name>
    <name type="synonym">Aiptasia pulchella</name>
    <dbReference type="NCBI Taxonomy" id="2652724"/>
    <lineage>
        <taxon>Eukaryota</taxon>
        <taxon>Metazoa</taxon>
        <taxon>Cnidaria</taxon>
        <taxon>Anthozoa</taxon>
        <taxon>Hexacorallia</taxon>
        <taxon>Actiniaria</taxon>
        <taxon>Aiptasiidae</taxon>
        <taxon>Exaiptasia</taxon>
    </lineage>
</organism>
<dbReference type="AlphaFoldDB" id="A0A913YUM1"/>
<dbReference type="Proteomes" id="UP000887567">
    <property type="component" value="Unplaced"/>
</dbReference>
<dbReference type="RefSeq" id="XP_028518763.1">
    <property type="nucleotide sequence ID" value="XM_028662962.1"/>
</dbReference>
<name>A0A913YUM1_EXADI</name>
<protein>
    <recommendedName>
        <fullName evidence="5">Fibrinogen C-terminal domain-containing protein</fullName>
    </recommendedName>
</protein>
<sequence>MRIWIIVLFALIRRDEALTKRASLTYKHGEVQLRSDKGKDVVLEPGRGGRVRINGLAQINGALLSLKLNTAKNQRCTKANKGVLVYRNGAMEICDGSRFVSMNAKLGSLHNPASSCKAILEDDWSAPSGAYYIKTEQTTTKTYCYMEDIPGCGGGGWTTVMKTNGHMSTFGYDSSYWTNKKAYHVNGGQSGADHQETKLPTYWATPFTSLCLGMMTVFQRRPNWIRVNYKARSLYSVIADNRYRSFSIGRNKWKSLIPGSSLQKYCNREGFNSRPVTATGNHRVRIGIVSNQENDCSSPDSRIGFGGAGWACGKKSIDNLIFTGNTARCSADNGNKAIKTFGYILVQ</sequence>
<feature type="signal peptide" evidence="2">
    <location>
        <begin position="1"/>
        <end position="17"/>
    </location>
</feature>
<dbReference type="GeneID" id="110251559"/>
<dbReference type="OMA" id="ANNENDC"/>
<keyword evidence="2" id="KW-0732">Signal</keyword>
<evidence type="ECO:0008006" key="5">
    <source>
        <dbReference type="Google" id="ProtNLM"/>
    </source>
</evidence>
<evidence type="ECO:0000256" key="2">
    <source>
        <dbReference type="SAM" id="SignalP"/>
    </source>
</evidence>
<dbReference type="InterPro" id="IPR036056">
    <property type="entry name" value="Fibrinogen-like_C"/>
</dbReference>
<dbReference type="PANTHER" id="PTHR16146">
    <property type="entry name" value="INTELECTIN"/>
    <property type="match status" value="1"/>
</dbReference>
<keyword evidence="4" id="KW-1185">Reference proteome</keyword>
<keyword evidence="1" id="KW-1015">Disulfide bond</keyword>
<evidence type="ECO:0000313" key="4">
    <source>
        <dbReference type="Proteomes" id="UP000887567"/>
    </source>
</evidence>
<accession>A0A913YUM1</accession>
<evidence type="ECO:0000313" key="3">
    <source>
        <dbReference type="EnsemblMetazoa" id="XP_028518763.1"/>
    </source>
</evidence>
<dbReference type="GO" id="GO:0005615">
    <property type="term" value="C:extracellular space"/>
    <property type="evidence" value="ECO:0007669"/>
    <property type="project" value="TreeGrafter"/>
</dbReference>